<dbReference type="InterPro" id="IPR023753">
    <property type="entry name" value="FAD/NAD-binding_dom"/>
</dbReference>
<dbReference type="RefSeq" id="WP_115938935.1">
    <property type="nucleotide sequence ID" value="NZ_QRDW01000014.1"/>
</dbReference>
<dbReference type="Proteomes" id="UP000256845">
    <property type="component" value="Unassembled WGS sequence"/>
</dbReference>
<organism evidence="12 13">
    <name type="scientific">Aestuariispira insulae</name>
    <dbReference type="NCBI Taxonomy" id="1461337"/>
    <lineage>
        <taxon>Bacteria</taxon>
        <taxon>Pseudomonadati</taxon>
        <taxon>Pseudomonadota</taxon>
        <taxon>Alphaproteobacteria</taxon>
        <taxon>Rhodospirillales</taxon>
        <taxon>Kiloniellaceae</taxon>
        <taxon>Aestuariispira</taxon>
    </lineage>
</organism>
<dbReference type="PANTHER" id="PTHR42917">
    <property type="entry name" value="2,4-DIENOYL-COA REDUCTASE"/>
    <property type="match status" value="1"/>
</dbReference>
<dbReference type="SUPFAM" id="SSF51395">
    <property type="entry name" value="FMN-linked oxidoreductases"/>
    <property type="match status" value="1"/>
</dbReference>
<keyword evidence="8" id="KW-0408">Iron</keyword>
<evidence type="ECO:0000313" key="12">
    <source>
        <dbReference type="EMBL" id="RED44641.1"/>
    </source>
</evidence>
<dbReference type="OrthoDB" id="9804454at2"/>
<comment type="cofactor">
    <cofactor evidence="1">
        <name>FMN</name>
        <dbReference type="ChEBI" id="CHEBI:58210"/>
    </cofactor>
</comment>
<dbReference type="SUPFAM" id="SSF51971">
    <property type="entry name" value="Nucleotide-binding domain"/>
    <property type="match status" value="1"/>
</dbReference>
<evidence type="ECO:0000313" key="13">
    <source>
        <dbReference type="Proteomes" id="UP000256845"/>
    </source>
</evidence>
<dbReference type="AlphaFoldDB" id="A0A3D9H650"/>
<comment type="similarity">
    <text evidence="3">In the N-terminal section; belongs to the NADH:flavin oxidoreductase/NADH oxidase family.</text>
</comment>
<evidence type="ECO:0000256" key="5">
    <source>
        <dbReference type="ARBA" id="ARBA00022643"/>
    </source>
</evidence>
<evidence type="ECO:0000259" key="11">
    <source>
        <dbReference type="Pfam" id="PF07992"/>
    </source>
</evidence>
<keyword evidence="4" id="KW-0285">Flavoprotein</keyword>
<keyword evidence="13" id="KW-1185">Reference proteome</keyword>
<keyword evidence="9" id="KW-0411">Iron-sulfur</keyword>
<dbReference type="InterPro" id="IPR001155">
    <property type="entry name" value="OxRdtase_FMN_N"/>
</dbReference>
<dbReference type="Gene3D" id="3.20.20.70">
    <property type="entry name" value="Aldolase class I"/>
    <property type="match status" value="1"/>
</dbReference>
<dbReference type="PRINTS" id="PR00368">
    <property type="entry name" value="FADPNR"/>
</dbReference>
<proteinExistence type="inferred from homology"/>
<dbReference type="InterPro" id="IPR036188">
    <property type="entry name" value="FAD/NAD-bd_sf"/>
</dbReference>
<feature type="domain" description="FAD/NAD(P)-binding" evidence="11">
    <location>
        <begin position="386"/>
        <end position="483"/>
    </location>
</feature>
<gene>
    <name evidence="12" type="ORF">DFP90_1143</name>
</gene>
<keyword evidence="5" id="KW-0288">FMN</keyword>
<accession>A0A3D9H650</accession>
<keyword evidence="7" id="KW-0560">Oxidoreductase</keyword>
<keyword evidence="6" id="KW-0479">Metal-binding</keyword>
<dbReference type="PANTHER" id="PTHR42917:SF2">
    <property type="entry name" value="2,4-DIENOYL-COA REDUCTASE [(2E)-ENOYL-COA-PRODUCING]"/>
    <property type="match status" value="1"/>
</dbReference>
<dbReference type="InterPro" id="IPR013785">
    <property type="entry name" value="Aldolase_TIM"/>
</dbReference>
<name>A0A3D9H650_9PROT</name>
<evidence type="ECO:0000256" key="1">
    <source>
        <dbReference type="ARBA" id="ARBA00001917"/>
    </source>
</evidence>
<evidence type="ECO:0000256" key="3">
    <source>
        <dbReference type="ARBA" id="ARBA00011048"/>
    </source>
</evidence>
<comment type="cofactor">
    <cofactor evidence="2">
        <name>[4Fe-4S] cluster</name>
        <dbReference type="ChEBI" id="CHEBI:49883"/>
    </cofactor>
</comment>
<dbReference type="Pfam" id="PF07992">
    <property type="entry name" value="Pyr_redox_2"/>
    <property type="match status" value="1"/>
</dbReference>
<evidence type="ECO:0000256" key="2">
    <source>
        <dbReference type="ARBA" id="ARBA00001966"/>
    </source>
</evidence>
<reference evidence="12 13" key="1">
    <citation type="submission" date="2018-07" db="EMBL/GenBank/DDBJ databases">
        <title>Genomic Encyclopedia of Type Strains, Phase III (KMG-III): the genomes of soil and plant-associated and newly described type strains.</title>
        <authorList>
            <person name="Whitman W."/>
        </authorList>
    </citation>
    <scope>NUCLEOTIDE SEQUENCE [LARGE SCALE GENOMIC DNA]</scope>
    <source>
        <strain evidence="12 13">CECT 8488</strain>
    </source>
</reference>
<dbReference type="GO" id="GO:0046872">
    <property type="term" value="F:metal ion binding"/>
    <property type="evidence" value="ECO:0007669"/>
    <property type="project" value="UniProtKB-KW"/>
</dbReference>
<comment type="caution">
    <text evidence="12">The sequence shown here is derived from an EMBL/GenBank/DDBJ whole genome shotgun (WGS) entry which is preliminary data.</text>
</comment>
<evidence type="ECO:0000256" key="9">
    <source>
        <dbReference type="ARBA" id="ARBA00023014"/>
    </source>
</evidence>
<feature type="domain" description="NADH:flavin oxidoreductase/NADH oxidase N-terminal" evidence="10">
    <location>
        <begin position="10"/>
        <end position="334"/>
    </location>
</feature>
<protein>
    <submittedName>
        <fullName evidence="12">2,4-dienoyl-CoA reductase-like NADH-dependent reductase (Old Yellow Enzyme family)</fullName>
    </submittedName>
</protein>
<dbReference type="SUPFAM" id="SSF51905">
    <property type="entry name" value="FAD/NAD(P)-binding domain"/>
    <property type="match status" value="1"/>
</dbReference>
<dbReference type="EMBL" id="QRDW01000014">
    <property type="protein sequence ID" value="RED44641.1"/>
    <property type="molecule type" value="Genomic_DNA"/>
</dbReference>
<dbReference type="GO" id="GO:0010181">
    <property type="term" value="F:FMN binding"/>
    <property type="evidence" value="ECO:0007669"/>
    <property type="project" value="InterPro"/>
</dbReference>
<dbReference type="GO" id="GO:0016491">
    <property type="term" value="F:oxidoreductase activity"/>
    <property type="evidence" value="ECO:0007669"/>
    <property type="project" value="UniProtKB-KW"/>
</dbReference>
<dbReference type="Pfam" id="PF00724">
    <property type="entry name" value="Oxidored_FMN"/>
    <property type="match status" value="1"/>
</dbReference>
<dbReference type="Gene3D" id="3.50.50.60">
    <property type="entry name" value="FAD/NAD(P)-binding domain"/>
    <property type="match status" value="1"/>
</dbReference>
<evidence type="ECO:0000256" key="6">
    <source>
        <dbReference type="ARBA" id="ARBA00022723"/>
    </source>
</evidence>
<dbReference type="InterPro" id="IPR051793">
    <property type="entry name" value="NADH:flavin_oxidoreductase"/>
</dbReference>
<dbReference type="GO" id="GO:0051536">
    <property type="term" value="F:iron-sulfur cluster binding"/>
    <property type="evidence" value="ECO:0007669"/>
    <property type="project" value="UniProtKB-KW"/>
</dbReference>
<sequence length="680" mass="75428">MTTNPRYEILFEPVQIGPVTAPNRFYQVPHCTGMGVQRPHFQAAMRGVKAEGGWGVVCTEYCSIHETSDDVPFPFASLWDESDVRALHKMSSAVHEHGALAGVELWHGGSLISNNQSRKPTFGSESRPHFFDPVQSRKMDAQDIRDFRRWHREAALRAKKAEFDIVYVYLNHNYLMWEFMDPALNHREDEYGGSLDNRLRLARELIEDTKEAVGDSCAVAVRYSLTGNLENGQLVRDDYCEMLERIADLPDLWDITIHDYPTEMGSSRFVKEAAQEQVVSFVKSVSSKPVVGVGRFTSPDTMVRQIKKGILDFVGAARPSIADPFIPTKIREDRLEDIRECIGCNICYAHNSRGAAIRCTQNPTMGEEWRSGWHPEKVPPRHADETVLIVGGGPAGLEAARTLGQRGYTVTLAEAGTELGGRVTRECKLPGLAEWARVRDWRLEQLNKLANVALYLDSDLGANDVLDFEADHVLVATGAKWRADGVGFNRLSPISLADGIRAYTPDDIMAGDLPDGPVILFDDDSYYMSACSALVLRRAGRAVSIISTHSVIGPWTQHTEELSFTNAQLMTEGVALHHNEVVQAFDGNEVISHCLFTGEEKRRPATGLVTVTARQPRDRLFFELADHIEAQGSGPSITRIGDCNAPGIIAHAVYAGHAAARAIGQETQVKKREVSCLHQD</sequence>
<evidence type="ECO:0000256" key="7">
    <source>
        <dbReference type="ARBA" id="ARBA00023002"/>
    </source>
</evidence>
<evidence type="ECO:0000259" key="10">
    <source>
        <dbReference type="Pfam" id="PF00724"/>
    </source>
</evidence>
<dbReference type="Gene3D" id="3.40.50.720">
    <property type="entry name" value="NAD(P)-binding Rossmann-like Domain"/>
    <property type="match status" value="1"/>
</dbReference>
<evidence type="ECO:0000256" key="8">
    <source>
        <dbReference type="ARBA" id="ARBA00023004"/>
    </source>
</evidence>
<evidence type="ECO:0000256" key="4">
    <source>
        <dbReference type="ARBA" id="ARBA00022630"/>
    </source>
</evidence>